<evidence type="ECO:0000259" key="3">
    <source>
        <dbReference type="PROSITE" id="PS50181"/>
    </source>
</evidence>
<keyword evidence="1" id="KW-0833">Ubl conjugation pathway</keyword>
<feature type="compositionally biased region" description="Polar residues" evidence="2">
    <location>
        <begin position="334"/>
        <end position="351"/>
    </location>
</feature>
<evidence type="ECO:0000256" key="1">
    <source>
        <dbReference type="ARBA" id="ARBA00022786"/>
    </source>
</evidence>
<sequence>MQSFGLSSTVLPVCPDCGRLNFFSLNWCSDCGRLLVGSGIPPNNDSLPPYFASQNFRHFNRTTSYSSCEYDKGQCSLMHSNQSPLVSFEQAVPSSRKSTPYILMEDSSCSLDVDKGHVSPMSHTQTSADESVGFASYPLQFIPGIQPVVSGKFQRHSRQRCISSPCTSVPNFNRNSQNQLWLENYTRSSVSSDSHVCETVQLNYPYLFSVGPEFFVPCQTADAQPVYCHNAQAASQSIRQLSEMLMGCSTVSQAFTVPLGQQANGLPINRQTHDMTDFNKRRGQGQRQIYGFRNRGSNKRSARNHADRTVNGCFLQPLQVDSVPVGRRRKSRQRSLASVTQTATLSSPSNTFRTAMQQESTVSDFFDPSSANTSSPDDLASCEGDTASNLRWLRLPTELWHSIVRLLPYADRASLARTCRKFSTIVADRYNWRIIRLDRYQHLTDSGLAMIGRKKPRQLHFTYCRGDAVTNWGIDQLFKGCGGSLESFSFIGCSKGAFQSDYPLLVSTSLCPNLCHIDASYAHTVRDRTVRAIAEGSVALKTLLLNGAQHISNTAIEHLVRHHKHTLERLELFGCFHLNSKIFTTLGECHGLRALAFGFLHHLSSNGLLELVSKLPLLASLDLRGTQKLVTDTILSRLAKECPLLEEVVLANMSSLTREEGVITMLHQLPRLRVLDLCGLAVVGDNSLRALATSCPLLEELDISCTSVTEVGYLLSNLFQTDSLTFIHKLELYDPFRLTHLSLYGFSWIKKWNFLFDLRPNLVIQTETQCIKPATK</sequence>
<organism evidence="6">
    <name type="scientific">Taenia asiatica</name>
    <name type="common">Asian tapeworm</name>
    <dbReference type="NCBI Taxonomy" id="60517"/>
    <lineage>
        <taxon>Eukaryota</taxon>
        <taxon>Metazoa</taxon>
        <taxon>Spiralia</taxon>
        <taxon>Lophotrochozoa</taxon>
        <taxon>Platyhelminthes</taxon>
        <taxon>Cestoda</taxon>
        <taxon>Eucestoda</taxon>
        <taxon>Cyclophyllidea</taxon>
        <taxon>Taeniidae</taxon>
        <taxon>Taenia</taxon>
    </lineage>
</organism>
<feature type="region of interest" description="Disordered" evidence="2">
    <location>
        <begin position="363"/>
        <end position="382"/>
    </location>
</feature>
<dbReference type="InterPro" id="IPR036047">
    <property type="entry name" value="F-box-like_dom_sf"/>
</dbReference>
<dbReference type="InterPro" id="IPR032675">
    <property type="entry name" value="LRR_dom_sf"/>
</dbReference>
<reference evidence="6" key="1">
    <citation type="submission" date="2017-02" db="UniProtKB">
        <authorList>
            <consortium name="WormBaseParasite"/>
        </authorList>
    </citation>
    <scope>IDENTIFICATION</scope>
</reference>
<evidence type="ECO:0000313" key="4">
    <source>
        <dbReference type="EMBL" id="VDK32565.1"/>
    </source>
</evidence>
<dbReference type="InterPro" id="IPR001810">
    <property type="entry name" value="F-box_dom"/>
</dbReference>
<reference evidence="4 5" key="2">
    <citation type="submission" date="2018-11" db="EMBL/GenBank/DDBJ databases">
        <authorList>
            <consortium name="Pathogen Informatics"/>
        </authorList>
    </citation>
    <scope>NUCLEOTIDE SEQUENCE [LARGE SCALE GENOMIC DNA]</scope>
</reference>
<dbReference type="STRING" id="60517.A0A0R3W290"/>
<dbReference type="Proteomes" id="UP000282613">
    <property type="component" value="Unassembled WGS sequence"/>
</dbReference>
<proteinExistence type="predicted"/>
<dbReference type="SMART" id="SM00256">
    <property type="entry name" value="FBOX"/>
    <property type="match status" value="1"/>
</dbReference>
<feature type="compositionally biased region" description="Polar residues" evidence="2">
    <location>
        <begin position="363"/>
        <end position="376"/>
    </location>
</feature>
<keyword evidence="5" id="KW-1185">Reference proteome</keyword>
<dbReference type="EMBL" id="UYRS01018319">
    <property type="protein sequence ID" value="VDK32565.1"/>
    <property type="molecule type" value="Genomic_DNA"/>
</dbReference>
<gene>
    <name evidence="4" type="ORF">TASK_LOCUS3911</name>
</gene>
<dbReference type="OrthoDB" id="10257471at2759"/>
<dbReference type="InterPro" id="IPR006553">
    <property type="entry name" value="Leu-rich_rpt_Cys-con_subtyp"/>
</dbReference>
<dbReference type="PANTHER" id="PTHR13318">
    <property type="entry name" value="PARTNER OF PAIRED, ISOFORM B-RELATED"/>
    <property type="match status" value="1"/>
</dbReference>
<dbReference type="GO" id="GO:0031146">
    <property type="term" value="P:SCF-dependent proteasomal ubiquitin-dependent protein catabolic process"/>
    <property type="evidence" value="ECO:0007669"/>
    <property type="project" value="TreeGrafter"/>
</dbReference>
<name>A0A0R3W290_TAEAS</name>
<dbReference type="Gene3D" id="3.80.10.10">
    <property type="entry name" value="Ribonuclease Inhibitor"/>
    <property type="match status" value="2"/>
</dbReference>
<feature type="domain" description="F-box" evidence="3">
    <location>
        <begin position="389"/>
        <end position="435"/>
    </location>
</feature>
<evidence type="ECO:0000313" key="6">
    <source>
        <dbReference type="WBParaSite" id="TASK_0000391001-mRNA-1"/>
    </source>
</evidence>
<dbReference type="SUPFAM" id="SSF81383">
    <property type="entry name" value="F-box domain"/>
    <property type="match status" value="1"/>
</dbReference>
<dbReference type="WBParaSite" id="TASK_0000391001-mRNA-1">
    <property type="protein sequence ID" value="TASK_0000391001-mRNA-1"/>
    <property type="gene ID" value="TASK_0000391001"/>
</dbReference>
<feature type="region of interest" description="Disordered" evidence="2">
    <location>
        <begin position="324"/>
        <end position="351"/>
    </location>
</feature>
<dbReference type="Pfam" id="PF00646">
    <property type="entry name" value="F-box"/>
    <property type="match status" value="1"/>
</dbReference>
<dbReference type="SUPFAM" id="SSF52047">
    <property type="entry name" value="RNI-like"/>
    <property type="match status" value="1"/>
</dbReference>
<dbReference type="GO" id="GO:0019005">
    <property type="term" value="C:SCF ubiquitin ligase complex"/>
    <property type="evidence" value="ECO:0007669"/>
    <property type="project" value="TreeGrafter"/>
</dbReference>
<dbReference type="SMART" id="SM00367">
    <property type="entry name" value="LRR_CC"/>
    <property type="match status" value="7"/>
</dbReference>
<accession>A0A0R3W290</accession>
<protein>
    <submittedName>
        <fullName evidence="6">F-box domain-containing protein</fullName>
    </submittedName>
</protein>
<dbReference type="AlphaFoldDB" id="A0A0R3W290"/>
<evidence type="ECO:0000313" key="5">
    <source>
        <dbReference type="Proteomes" id="UP000282613"/>
    </source>
</evidence>
<evidence type="ECO:0000256" key="2">
    <source>
        <dbReference type="SAM" id="MobiDB-lite"/>
    </source>
</evidence>
<dbReference type="PROSITE" id="PS50181">
    <property type="entry name" value="FBOX"/>
    <property type="match status" value="1"/>
</dbReference>